<name>A0ABS7NZS6_9NOCA</name>
<keyword evidence="3" id="KW-1185">Reference proteome</keyword>
<feature type="domain" description="ABC-three component systems C-terminal" evidence="1">
    <location>
        <begin position="152"/>
        <end position="260"/>
    </location>
</feature>
<gene>
    <name evidence="2" type="ORF">HQ603_02625</name>
</gene>
<accession>A0ABS7NZS6</accession>
<evidence type="ECO:0000313" key="3">
    <source>
        <dbReference type="Proteomes" id="UP000825228"/>
    </source>
</evidence>
<comment type="caution">
    <text evidence="2">The sequence shown here is derived from an EMBL/GenBank/DDBJ whole genome shotgun (WGS) entry which is preliminary data.</text>
</comment>
<evidence type="ECO:0000259" key="1">
    <source>
        <dbReference type="Pfam" id="PF20275"/>
    </source>
</evidence>
<dbReference type="Pfam" id="PF20275">
    <property type="entry name" value="CTD10"/>
    <property type="match status" value="1"/>
</dbReference>
<dbReference type="InterPro" id="IPR046919">
    <property type="entry name" value="ABC-3C_CTD10"/>
</dbReference>
<evidence type="ECO:0000313" key="2">
    <source>
        <dbReference type="EMBL" id="MBY6365642.1"/>
    </source>
</evidence>
<organism evidence="2 3">
    <name type="scientific">Rhodococcoides corynebacterioides</name>
    <dbReference type="NCBI Taxonomy" id="53972"/>
    <lineage>
        <taxon>Bacteria</taxon>
        <taxon>Bacillati</taxon>
        <taxon>Actinomycetota</taxon>
        <taxon>Actinomycetes</taxon>
        <taxon>Mycobacteriales</taxon>
        <taxon>Nocardiaceae</taxon>
        <taxon>Rhodococcoides</taxon>
    </lineage>
</organism>
<dbReference type="RefSeq" id="WP_222682784.1">
    <property type="nucleotide sequence ID" value="NZ_JABUBT010000001.1"/>
</dbReference>
<dbReference type="Proteomes" id="UP000825228">
    <property type="component" value="Unassembled WGS sequence"/>
</dbReference>
<dbReference type="EMBL" id="JABUBU010000001">
    <property type="protein sequence ID" value="MBY6365642.1"/>
    <property type="molecule type" value="Genomic_DNA"/>
</dbReference>
<reference evidence="2 3" key="1">
    <citation type="submission" date="2020-06" db="EMBL/GenBank/DDBJ databases">
        <title>Taxonomy, biology and ecology of Rhodococcus bacteria occurring in California pistachio and other woody hosts as revealed by genome sequence analyses.</title>
        <authorList>
            <person name="Gai Y."/>
            <person name="Riely B."/>
        </authorList>
    </citation>
    <scope>NUCLEOTIDE SEQUENCE [LARGE SCALE GENOMIC DNA]</scope>
    <source>
        <strain evidence="2 3">BP-281</strain>
    </source>
</reference>
<proteinExistence type="predicted"/>
<protein>
    <recommendedName>
        <fullName evidence="1">ABC-three component systems C-terminal domain-containing protein</fullName>
    </recommendedName>
</protein>
<sequence length="262" mass="28226">MNTTARDPVPKAQEKVVIARSGNQCAYPGCALELTVNPQSVGDQPKATGKVAHIAGASPNGPRYDPDMSTPERGSANNLIYLCGTHHDAIDAQLHHHTREFLIGAKKDHEQAVARAVRTGLGHVTYAELEVVCTVMAGDAVSLQPGGVELAVPLQQKIEVNNLGTQSVQRITDGLSQATRVRVFIAFQSTSQPGFGTRLVARFKSDYYKALADGVDDPDVLFDYMVQTAYANSGPRDTTATRAAALAVVAYLFELCEIFERE</sequence>